<dbReference type="SUPFAM" id="SSF53850">
    <property type="entry name" value="Periplasmic binding protein-like II"/>
    <property type="match status" value="1"/>
</dbReference>
<evidence type="ECO:0000256" key="1">
    <source>
        <dbReference type="ARBA" id="ARBA00009437"/>
    </source>
</evidence>
<evidence type="ECO:0000256" key="4">
    <source>
        <dbReference type="ARBA" id="ARBA00023163"/>
    </source>
</evidence>
<dbReference type="Gene3D" id="1.10.10.10">
    <property type="entry name" value="Winged helix-like DNA-binding domain superfamily/Winged helix DNA-binding domain"/>
    <property type="match status" value="1"/>
</dbReference>
<dbReference type="PROSITE" id="PS50931">
    <property type="entry name" value="HTH_LYSR"/>
    <property type="match status" value="1"/>
</dbReference>
<dbReference type="InterPro" id="IPR036388">
    <property type="entry name" value="WH-like_DNA-bd_sf"/>
</dbReference>
<evidence type="ECO:0000313" key="6">
    <source>
        <dbReference type="EMBL" id="MBA8885857.1"/>
    </source>
</evidence>
<evidence type="ECO:0000256" key="3">
    <source>
        <dbReference type="ARBA" id="ARBA00023125"/>
    </source>
</evidence>
<keyword evidence="3 6" id="KW-0238">DNA-binding</keyword>
<proteinExistence type="inferred from homology"/>
<dbReference type="PANTHER" id="PTHR30537:SF79">
    <property type="entry name" value="TRANSCRIPTIONAL REGULATOR-RELATED"/>
    <property type="match status" value="1"/>
</dbReference>
<dbReference type="Gene3D" id="3.40.190.10">
    <property type="entry name" value="Periplasmic binding protein-like II"/>
    <property type="match status" value="2"/>
</dbReference>
<dbReference type="GO" id="GO:0043565">
    <property type="term" value="F:sequence-specific DNA binding"/>
    <property type="evidence" value="ECO:0007669"/>
    <property type="project" value="TreeGrafter"/>
</dbReference>
<evidence type="ECO:0000313" key="7">
    <source>
        <dbReference type="Proteomes" id="UP000550401"/>
    </source>
</evidence>
<dbReference type="PRINTS" id="PR00039">
    <property type="entry name" value="HTHLYSR"/>
</dbReference>
<comment type="caution">
    <text evidence="6">The sequence shown here is derived from an EMBL/GenBank/DDBJ whole genome shotgun (WGS) entry which is preliminary data.</text>
</comment>
<dbReference type="InterPro" id="IPR005119">
    <property type="entry name" value="LysR_subst-bd"/>
</dbReference>
<dbReference type="Pfam" id="PF03466">
    <property type="entry name" value="LysR_substrate"/>
    <property type="match status" value="1"/>
</dbReference>
<accession>A0A839ENM5</accession>
<feature type="domain" description="HTH lysR-type" evidence="5">
    <location>
        <begin position="8"/>
        <end position="65"/>
    </location>
</feature>
<dbReference type="EMBL" id="JACGXL010000001">
    <property type="protein sequence ID" value="MBA8885857.1"/>
    <property type="molecule type" value="Genomic_DNA"/>
</dbReference>
<dbReference type="InterPro" id="IPR036390">
    <property type="entry name" value="WH_DNA-bd_sf"/>
</dbReference>
<name>A0A839ENM5_9GAMM</name>
<dbReference type="RefSeq" id="WP_220484269.1">
    <property type="nucleotide sequence ID" value="NZ_JACGXL010000001.1"/>
</dbReference>
<protein>
    <submittedName>
        <fullName evidence="6">DNA-binding transcriptional LysR family regulator</fullName>
    </submittedName>
</protein>
<evidence type="ECO:0000256" key="2">
    <source>
        <dbReference type="ARBA" id="ARBA00023015"/>
    </source>
</evidence>
<dbReference type="InterPro" id="IPR058163">
    <property type="entry name" value="LysR-type_TF_proteobact-type"/>
</dbReference>
<dbReference type="PANTHER" id="PTHR30537">
    <property type="entry name" value="HTH-TYPE TRANSCRIPTIONAL REGULATOR"/>
    <property type="match status" value="1"/>
</dbReference>
<comment type="similarity">
    <text evidence="1">Belongs to the LysR transcriptional regulatory family.</text>
</comment>
<dbReference type="AlphaFoldDB" id="A0A839ENM5"/>
<sequence length="306" mass="32893">MHSSSDLPPFEALAAMLAAARTGSFSAAAEELGLTHGAVSRRVQAVESWLGVAVFERHGRGVRLSATGEHFAREVEQAFTRIADAAADLRSDRRAAKLRIGVLPSFARLWLMPRLGALQAICRGCAIRLLVEHRVASLEGGEADLAIRYGRGRWAGVESTLLLAERAFAVAAPAMARALRGRGPEAVLGELLLHDSDTRLWRAWCDGAGLRYRPRGGERRFDDYDLLLAAAEGGLGVAIARWPLAAAALEAGRLVRLQGPEFDAPKAHYIVSRSGEMRRDVHALVDALLAQARADAPAATVSRTAK</sequence>
<evidence type="ECO:0000259" key="5">
    <source>
        <dbReference type="PROSITE" id="PS50931"/>
    </source>
</evidence>
<dbReference type="Proteomes" id="UP000550401">
    <property type="component" value="Unassembled WGS sequence"/>
</dbReference>
<keyword evidence="2" id="KW-0805">Transcription regulation</keyword>
<dbReference type="InterPro" id="IPR000847">
    <property type="entry name" value="LysR_HTH_N"/>
</dbReference>
<dbReference type="GO" id="GO:0003700">
    <property type="term" value="F:DNA-binding transcription factor activity"/>
    <property type="evidence" value="ECO:0007669"/>
    <property type="project" value="InterPro"/>
</dbReference>
<reference evidence="6 7" key="1">
    <citation type="submission" date="2020-07" db="EMBL/GenBank/DDBJ databases">
        <title>Genomic Encyclopedia of Type Strains, Phase IV (KMG-V): Genome sequencing to study the core and pangenomes of soil and plant-associated prokaryotes.</title>
        <authorList>
            <person name="Whitman W."/>
        </authorList>
    </citation>
    <scope>NUCLEOTIDE SEQUENCE [LARGE SCALE GENOMIC DNA]</scope>
    <source>
        <strain evidence="6 7">RH2WT43</strain>
    </source>
</reference>
<organism evidence="6 7">
    <name type="scientific">Dokdonella fugitiva</name>
    <dbReference type="NCBI Taxonomy" id="328517"/>
    <lineage>
        <taxon>Bacteria</taxon>
        <taxon>Pseudomonadati</taxon>
        <taxon>Pseudomonadota</taxon>
        <taxon>Gammaproteobacteria</taxon>
        <taxon>Lysobacterales</taxon>
        <taxon>Rhodanobacteraceae</taxon>
        <taxon>Dokdonella</taxon>
    </lineage>
</organism>
<dbReference type="GO" id="GO:0006351">
    <property type="term" value="P:DNA-templated transcription"/>
    <property type="evidence" value="ECO:0007669"/>
    <property type="project" value="TreeGrafter"/>
</dbReference>
<dbReference type="Pfam" id="PF00126">
    <property type="entry name" value="HTH_1"/>
    <property type="match status" value="1"/>
</dbReference>
<dbReference type="SUPFAM" id="SSF46785">
    <property type="entry name" value="Winged helix' DNA-binding domain"/>
    <property type="match status" value="1"/>
</dbReference>
<keyword evidence="7" id="KW-1185">Reference proteome</keyword>
<gene>
    <name evidence="6" type="ORF">FHW12_000048</name>
</gene>
<keyword evidence="4" id="KW-0804">Transcription</keyword>